<keyword evidence="3" id="KW-1185">Reference proteome</keyword>
<dbReference type="AlphaFoldDB" id="A0A2S5DET3"/>
<sequence length="521" mass="56622">MQPAIQAEARSASNAAAGGQAAPLLDVQGREVGSPESRYGLSTRTLQLLKQYDVRSMSGSDLYALTEMLDSNGEMDSQVASATRGDIDNNGWNGGGACNAVQIFAKRHDDVQASVKAGETSARLASYSLDNYSRVQQALEKLGAIHDALQGEDKVQSAASDSMKQALDLSRFERWSQAMTRAESSGEKVPLSKETAESVSRVLQRAGADLPPPPDGQDKGAWVKQALQAYRSWQTQHPGSKLDIDLQTAEQEDKTVFKTKNQPKPTPETAGAPLPPPSSTPAQRAQAALTQQAEAQYGMGMSTLQLIKSTDIGSLSMEQVKQYSTLLQASGVLSQDNADSLLPLTQRGMVDSLSYYKRDLSWLHSMLKLGLTPQYATAAGMVDLSDVNARISNDQQGQRVLERLQRLHETLQSDERVPATASGSLRQASDQAAFDNWARVEQKGARNAQNAGLEYRNQNDVDGIFRVLQRLGVELTPLDGDSTTGQRLQQAWQDYQQWRGSQYGGQAATSLPVKRTIDTFA</sequence>
<feature type="region of interest" description="Disordered" evidence="1">
    <location>
        <begin position="181"/>
        <end position="200"/>
    </location>
</feature>
<feature type="compositionally biased region" description="Low complexity" evidence="1">
    <location>
        <begin position="282"/>
        <end position="292"/>
    </location>
</feature>
<evidence type="ECO:0000313" key="3">
    <source>
        <dbReference type="Proteomes" id="UP000237082"/>
    </source>
</evidence>
<evidence type="ECO:0000256" key="1">
    <source>
        <dbReference type="SAM" id="MobiDB-lite"/>
    </source>
</evidence>
<feature type="region of interest" description="Disordered" evidence="1">
    <location>
        <begin position="1"/>
        <end position="22"/>
    </location>
</feature>
<feature type="compositionally biased region" description="Basic and acidic residues" evidence="1">
    <location>
        <begin position="184"/>
        <end position="196"/>
    </location>
</feature>
<comment type="caution">
    <text evidence="2">The sequence shown here is derived from an EMBL/GenBank/DDBJ whole genome shotgun (WGS) entry which is preliminary data.</text>
</comment>
<evidence type="ECO:0000313" key="2">
    <source>
        <dbReference type="EMBL" id="POZ61606.1"/>
    </source>
</evidence>
<protein>
    <submittedName>
        <fullName evidence="2">Uncharacterized protein</fullName>
    </submittedName>
</protein>
<dbReference type="EMBL" id="PQWB01000049">
    <property type="protein sequence ID" value="POZ61606.1"/>
    <property type="molecule type" value="Genomic_DNA"/>
</dbReference>
<proteinExistence type="predicted"/>
<feature type="region of interest" description="Disordered" evidence="1">
    <location>
        <begin position="256"/>
        <end position="292"/>
    </location>
</feature>
<organism evidence="2 3">
    <name type="scientific">Chromobacterium alticapitis</name>
    <dbReference type="NCBI Taxonomy" id="2073169"/>
    <lineage>
        <taxon>Bacteria</taxon>
        <taxon>Pseudomonadati</taxon>
        <taxon>Pseudomonadota</taxon>
        <taxon>Betaproteobacteria</taxon>
        <taxon>Neisseriales</taxon>
        <taxon>Chromobacteriaceae</taxon>
        <taxon>Chromobacterium</taxon>
    </lineage>
</organism>
<accession>A0A2S5DET3</accession>
<name>A0A2S5DET3_9NEIS</name>
<gene>
    <name evidence="2" type="ORF">C2I19_12475</name>
</gene>
<reference evidence="3" key="1">
    <citation type="submission" date="2018-02" db="EMBL/GenBank/DDBJ databases">
        <authorList>
            <person name="O'Hara-Hanley K."/>
            <person name="Soby S."/>
        </authorList>
    </citation>
    <scope>NUCLEOTIDE SEQUENCE [LARGE SCALE GENOMIC DNA]</scope>
    <source>
        <strain evidence="3">MWU14-2602</strain>
    </source>
</reference>
<dbReference type="Proteomes" id="UP000237082">
    <property type="component" value="Unassembled WGS sequence"/>
</dbReference>